<evidence type="ECO:0000256" key="4">
    <source>
        <dbReference type="ARBA" id="ARBA00023136"/>
    </source>
</evidence>
<evidence type="ECO:0000313" key="8">
    <source>
        <dbReference type="Proteomes" id="UP000319267"/>
    </source>
</evidence>
<feature type="region of interest" description="Disordered" evidence="5">
    <location>
        <begin position="1645"/>
        <end position="1684"/>
    </location>
</feature>
<dbReference type="GO" id="GO:0009306">
    <property type="term" value="P:protein secretion"/>
    <property type="evidence" value="ECO:0007669"/>
    <property type="project" value="InterPro"/>
</dbReference>
<dbReference type="EMBL" id="FXTQ01000005">
    <property type="protein sequence ID" value="SMO87365.1"/>
    <property type="molecule type" value="Genomic_DNA"/>
</dbReference>
<keyword evidence="4" id="KW-0472">Membrane</keyword>
<dbReference type="Pfam" id="PF04357">
    <property type="entry name" value="TamB"/>
    <property type="match status" value="1"/>
</dbReference>
<dbReference type="GO" id="GO:0005886">
    <property type="term" value="C:plasma membrane"/>
    <property type="evidence" value="ECO:0007669"/>
    <property type="project" value="InterPro"/>
</dbReference>
<dbReference type="Proteomes" id="UP000319267">
    <property type="component" value="Unassembled WGS sequence"/>
</dbReference>
<feature type="domain" description="Translocation and assembly module TamB C-terminal" evidence="6">
    <location>
        <begin position="1171"/>
        <end position="1610"/>
    </location>
</feature>
<dbReference type="Pfam" id="PF05359">
    <property type="entry name" value="DUF748"/>
    <property type="match status" value="1"/>
</dbReference>
<comment type="subcellular location">
    <subcellularLocation>
        <location evidence="1">Membrane</location>
        <topology evidence="1">Single-pass membrane protein</topology>
    </subcellularLocation>
</comment>
<organism evidence="7 8">
    <name type="scientific">Flavobacterium nitrogenifigens</name>
    <dbReference type="NCBI Taxonomy" id="1617283"/>
    <lineage>
        <taxon>Bacteria</taxon>
        <taxon>Pseudomonadati</taxon>
        <taxon>Bacteroidota</taxon>
        <taxon>Flavobacteriia</taxon>
        <taxon>Flavobacteriales</taxon>
        <taxon>Flavobacteriaceae</taxon>
        <taxon>Flavobacterium</taxon>
    </lineage>
</organism>
<dbReference type="PANTHER" id="PTHR36985:SF1">
    <property type="entry name" value="TRANSLOCATION AND ASSEMBLY MODULE SUBUNIT TAMB"/>
    <property type="match status" value="1"/>
</dbReference>
<keyword evidence="8" id="KW-1185">Reference proteome</keyword>
<evidence type="ECO:0000256" key="5">
    <source>
        <dbReference type="SAM" id="MobiDB-lite"/>
    </source>
</evidence>
<evidence type="ECO:0000259" key="6">
    <source>
        <dbReference type="Pfam" id="PF04357"/>
    </source>
</evidence>
<dbReference type="InterPro" id="IPR007452">
    <property type="entry name" value="TamB_C"/>
</dbReference>
<sequence>MVSIVALLLLLIILIQVPSVQNFVKDKAITYLEGKIKTKVSLDYISIKFPKDVVLEGFYFEDQKKDTLLAGKRLEVDVDLFKLVSSELEINSISLENVKANISRNKEGIFNFDYIIKAFEFKEPKVEDPDAKPFKISVVKVNLDQVKFNFKDDFSKNDIKVNLTHFDTKFKKFDLDKMDFNIPNINLNGLKVVLDQDVVEEIAEVSVKTVDTVSKRPDFKLVLEKISLSKIDILYDNKDSKLNSGIRLGNLNLAVNEIDLNKQLLDFDTFEVKNLSGNLRLGTKDKQIETPNLDTTAIKQAGWKVKLNETNLENIAFKFDDMQSKPKTRGLDYAHLDLSKFNFKAEKLYYGNDTISGKIKTLAVNEKSGLEIQSFKTDFFYGPKNASLENLYLKTPQTLVQDKIKAQYKSLESLQKDLGNLGIDANLKQSKIGFKDILLFVPDLQNTNPFKSTPNAILYVDSRVSGKVKDLNISKFEMSGIGSTKVSLSGEIAGLPDAQKAYYDLDIKKASTTSKDINMLVPAGTIPKNIQLPSQLSLQGKFTGSAQNFKTNMALASSFGNAKVDALFDQRIKKREKYDAQVYLLDFDLGRLIKNDSIGKITLKAKVKGNGLDPKTANAAIDGLVQKAVFNRYTYKDLALKGNIENGSFAVKSGMKDPNLNFDLIASGDAKDKYPTVKLKLNLDIADLEKLNLHAGPMKLRGNVDADITNSNPDFLNGKVFLSNIQVLQDAEPIVLDSIHVLAFADKDSNSIKISSQFLKAEVIGKYKLTTLANSLQKSLSKYIDLKNPKVNAESDEQRLAFMLKVDNDPVLFKLLPKLTGLEPFTIKGNYNNQTDSLTVKGTIPRIVYDGNTISDGKINIEAKENALEYLVSVATIESGSLKIPLTSLSGNVQNNILTYALEVQDAKQKQQYFIAGEFKAEDSKNILKLNPDSFILNYDQWNVDPENAIELGEKRLYVNKFNLSNNGNELKIQSQGTQDNAPLQVDFVNFKIETIMNMVKKDELLMQGLINGNALVENVMTNPTFTSDLKIDDFTFKGSKVGDLEIKVDNKTANTLAANVALTDEGNDLKLTGDYLMDTGNFDFDVVINKLYIKSIQGFSMGNITEGQGFLSGNFKLTGNASAPKVNGELIFNDAGFRVTQLNSYFKTKNEKITFNDGTISFDKFSLFDENDNELFVNGMIQSPDFVKYNFNLLVEADDFRAIHSKAKDNDLFYGDLFLDTKLNIKGNLDSPVVDGTIKINKETDFTVVMPQSDPSIADREGIVEFVDEDNLYLKQTVDMQNKLNQSELKGMDVNVAISINKEAELTLLIDKSNGDYLNLKGEAELVGGIDQSGKTTLTGKYEFSDGAYEMNFNGIKRKFDIQKGSFITWNGEPTMATLNITAIYKVNTAPIDLLGSQLQNKTPAEQNTYKQKLPFQTLLKMNGELMKPEISFGIVLPEGNYNVASDVVDMTRAKLKQLEQDPAELNKQVFALLLLNRFVGENPFASESGGINAESFARQSVSKILSQQLNNLAGDLIEGFEVNFDLESTEDYTTGTMQNRTDLNVEVSKKLLDDRLKITVGSSFGVEGQERANEESTNIAGDVALDYQLTKDGRYMVRAYRKNQYQVAVEGQVIETGVAFVITMSYNKFRELFHRTEAEKELIKEEKIRKEKEKQKKKEDKEKGKLQENEDEKTIEGNEQKT</sequence>
<accession>A0A521ETZ1</accession>
<keyword evidence="2" id="KW-0812">Transmembrane</keyword>
<protein>
    <recommendedName>
        <fullName evidence="6">Translocation and assembly module TamB C-terminal domain-containing protein</fullName>
    </recommendedName>
</protein>
<proteinExistence type="predicted"/>
<gene>
    <name evidence="7" type="ORF">SAMN06265220_10595</name>
</gene>
<dbReference type="PANTHER" id="PTHR36985">
    <property type="entry name" value="TRANSLOCATION AND ASSEMBLY MODULE SUBUNIT TAMB"/>
    <property type="match status" value="1"/>
</dbReference>
<evidence type="ECO:0000256" key="3">
    <source>
        <dbReference type="ARBA" id="ARBA00022989"/>
    </source>
</evidence>
<dbReference type="InterPro" id="IPR008023">
    <property type="entry name" value="DUF748"/>
</dbReference>
<evidence type="ECO:0000256" key="2">
    <source>
        <dbReference type="ARBA" id="ARBA00022692"/>
    </source>
</evidence>
<evidence type="ECO:0000256" key="1">
    <source>
        <dbReference type="ARBA" id="ARBA00004167"/>
    </source>
</evidence>
<reference evidence="7 8" key="1">
    <citation type="submission" date="2017-05" db="EMBL/GenBank/DDBJ databases">
        <authorList>
            <person name="Varghese N."/>
            <person name="Submissions S."/>
        </authorList>
    </citation>
    <scope>NUCLEOTIDE SEQUENCE [LARGE SCALE GENOMIC DNA]</scope>
    <source>
        <strain evidence="7 8">DSM 29982</strain>
    </source>
</reference>
<keyword evidence="3" id="KW-1133">Transmembrane helix</keyword>
<evidence type="ECO:0000313" key="7">
    <source>
        <dbReference type="EMBL" id="SMO87365.1"/>
    </source>
</evidence>
<name>A0A521ETZ1_9FLAO</name>